<dbReference type="InterPro" id="IPR000683">
    <property type="entry name" value="Gfo/Idh/MocA-like_OxRdtase_N"/>
</dbReference>
<dbReference type="Gene3D" id="3.30.360.10">
    <property type="entry name" value="Dihydrodipicolinate Reductase, domain 2"/>
    <property type="match status" value="1"/>
</dbReference>
<dbReference type="Pfam" id="PF22725">
    <property type="entry name" value="GFO_IDH_MocA_C3"/>
    <property type="match status" value="1"/>
</dbReference>
<dbReference type="InterPro" id="IPR055170">
    <property type="entry name" value="GFO_IDH_MocA-like_dom"/>
</dbReference>
<sequence>MSKKISIGIIGTGNMGNIHAKILDKIHGVKLKGFCNRTINKAEDAKKLFGGEYATSEPDKIFSDPDINTVYICTRHDSHVDLCTKAAKAGKNIFVEKPLALTVKECKQIVDVVEKSGVQVMIGFCLRFYPVVQQAHKFLPKPQLIFSQMIDNKWQDDLWVQDPIEGGGNVLSQGCHTIDLLCYLACAHPIRIFAEGGNYTHPNHPYPDHMIATIYFENGAKASWIQGDIGVPPYTDKFFLEMFEKNHKSVQLFDRFKQGIFRVGDRIEQVKRSGEEGLEIENLEFIHHLRENRPMPCNVWDGLLATFLLHKCFKAIETHQPQEIRWEGKIPVLDLE</sequence>
<name>A0A2H9PCY3_9BACT</name>
<evidence type="ECO:0000313" key="3">
    <source>
        <dbReference type="EMBL" id="PIZ17256.1"/>
    </source>
</evidence>
<dbReference type="SUPFAM" id="SSF51735">
    <property type="entry name" value="NAD(P)-binding Rossmann-fold domains"/>
    <property type="match status" value="1"/>
</dbReference>
<dbReference type="Pfam" id="PF01408">
    <property type="entry name" value="GFO_IDH_MocA"/>
    <property type="match status" value="1"/>
</dbReference>
<dbReference type="PANTHER" id="PTHR43377:SF1">
    <property type="entry name" value="BILIVERDIN REDUCTASE A"/>
    <property type="match status" value="1"/>
</dbReference>
<evidence type="ECO:0000259" key="1">
    <source>
        <dbReference type="Pfam" id="PF01408"/>
    </source>
</evidence>
<dbReference type="PANTHER" id="PTHR43377">
    <property type="entry name" value="BILIVERDIN REDUCTASE A"/>
    <property type="match status" value="1"/>
</dbReference>
<accession>A0A2H9PCY3</accession>
<dbReference type="EMBL" id="PFMS01000016">
    <property type="protein sequence ID" value="PIZ17256.1"/>
    <property type="molecule type" value="Genomic_DNA"/>
</dbReference>
<proteinExistence type="predicted"/>
<feature type="domain" description="GFO/IDH/MocA-like oxidoreductase" evidence="2">
    <location>
        <begin position="152"/>
        <end position="223"/>
    </location>
</feature>
<dbReference type="Proteomes" id="UP000234145">
    <property type="component" value="Unassembled WGS sequence"/>
</dbReference>
<gene>
    <name evidence="3" type="ORF">COY51_00705</name>
</gene>
<dbReference type="GO" id="GO:0000166">
    <property type="term" value="F:nucleotide binding"/>
    <property type="evidence" value="ECO:0007669"/>
    <property type="project" value="InterPro"/>
</dbReference>
<dbReference type="Gene3D" id="3.40.50.720">
    <property type="entry name" value="NAD(P)-binding Rossmann-like Domain"/>
    <property type="match status" value="1"/>
</dbReference>
<evidence type="ECO:0008006" key="5">
    <source>
        <dbReference type="Google" id="ProtNLM"/>
    </source>
</evidence>
<reference evidence="4" key="1">
    <citation type="submission" date="2017-09" db="EMBL/GenBank/DDBJ databases">
        <title>Depth-based differentiation of microbial function through sediment-hosted aquifers and enrichment of novel symbionts in the deep terrestrial subsurface.</title>
        <authorList>
            <person name="Probst A.J."/>
            <person name="Ladd B."/>
            <person name="Jarett J.K."/>
            <person name="Geller-Mcgrath D.E."/>
            <person name="Sieber C.M.K."/>
            <person name="Emerson J.B."/>
            <person name="Anantharaman K."/>
            <person name="Thomas B.C."/>
            <person name="Malmstrom R."/>
            <person name="Stieglmeier M."/>
            <person name="Klingl A."/>
            <person name="Woyke T."/>
            <person name="Ryan C.M."/>
            <person name="Banfield J.F."/>
        </authorList>
    </citation>
    <scope>NUCLEOTIDE SEQUENCE [LARGE SCALE GENOMIC DNA]</scope>
</reference>
<protein>
    <recommendedName>
        <fullName evidence="5">Gfo/Idh/MocA family oxidoreductase</fullName>
    </recommendedName>
</protein>
<evidence type="ECO:0000313" key="4">
    <source>
        <dbReference type="Proteomes" id="UP000234145"/>
    </source>
</evidence>
<organism evidence="3 4">
    <name type="scientific">Candidatus Desantisbacteria bacterium CG_4_10_14_0_8_um_filter_39_17</name>
    <dbReference type="NCBI Taxonomy" id="1974542"/>
    <lineage>
        <taxon>Bacteria</taxon>
        <taxon>Candidatus Desantisiibacteriota</taxon>
    </lineage>
</organism>
<dbReference type="AlphaFoldDB" id="A0A2H9PCY3"/>
<feature type="domain" description="Gfo/Idh/MocA-like oxidoreductase N-terminal" evidence="1">
    <location>
        <begin position="5"/>
        <end position="124"/>
    </location>
</feature>
<dbReference type="InterPro" id="IPR036291">
    <property type="entry name" value="NAD(P)-bd_dom_sf"/>
</dbReference>
<evidence type="ECO:0000259" key="2">
    <source>
        <dbReference type="Pfam" id="PF22725"/>
    </source>
</evidence>
<comment type="caution">
    <text evidence="3">The sequence shown here is derived from an EMBL/GenBank/DDBJ whole genome shotgun (WGS) entry which is preliminary data.</text>
</comment>
<dbReference type="InterPro" id="IPR051450">
    <property type="entry name" value="Gfo/Idh/MocA_Oxidoreductases"/>
</dbReference>
<dbReference type="SUPFAM" id="SSF55347">
    <property type="entry name" value="Glyceraldehyde-3-phosphate dehydrogenase-like, C-terminal domain"/>
    <property type="match status" value="1"/>
</dbReference>